<evidence type="ECO:0008006" key="4">
    <source>
        <dbReference type="Google" id="ProtNLM"/>
    </source>
</evidence>
<organism evidence="2 3">
    <name type="scientific">Pseudomonas chlororaphis</name>
    <dbReference type="NCBI Taxonomy" id="587753"/>
    <lineage>
        <taxon>Bacteria</taxon>
        <taxon>Pseudomonadati</taxon>
        <taxon>Pseudomonadota</taxon>
        <taxon>Gammaproteobacteria</taxon>
        <taxon>Pseudomonadales</taxon>
        <taxon>Pseudomonadaceae</taxon>
        <taxon>Pseudomonas</taxon>
    </lineage>
</organism>
<proteinExistence type="predicted"/>
<gene>
    <name evidence="2" type="ORF">NCTC7357_05225</name>
</gene>
<feature type="region of interest" description="Disordered" evidence="1">
    <location>
        <begin position="52"/>
        <end position="73"/>
    </location>
</feature>
<feature type="compositionally biased region" description="Basic and acidic residues" evidence="1">
    <location>
        <begin position="54"/>
        <end position="73"/>
    </location>
</feature>
<evidence type="ECO:0000313" key="3">
    <source>
        <dbReference type="Proteomes" id="UP000277437"/>
    </source>
</evidence>
<accession>A0AAX3G1D6</accession>
<dbReference type="AlphaFoldDB" id="A0AAX3G1D6"/>
<dbReference type="Proteomes" id="UP000277437">
    <property type="component" value="Chromosome"/>
</dbReference>
<reference evidence="2 3" key="1">
    <citation type="submission" date="2018-12" db="EMBL/GenBank/DDBJ databases">
        <authorList>
            <consortium name="Pathogen Informatics"/>
        </authorList>
    </citation>
    <scope>NUCLEOTIDE SEQUENCE [LARGE SCALE GENOMIC DNA]</scope>
    <source>
        <strain evidence="2 3">NCTC7357</strain>
    </source>
</reference>
<evidence type="ECO:0000256" key="1">
    <source>
        <dbReference type="SAM" id="MobiDB-lite"/>
    </source>
</evidence>
<sequence>MGLITGLQPLLQCQTFVLLFTLPGRCSQRHLIETFGLQAGLLLQLPPVAPVLNRPDHHGNATKQRDQGQTRNE</sequence>
<name>A0AAX3G1D6_9PSED</name>
<evidence type="ECO:0000313" key="2">
    <source>
        <dbReference type="EMBL" id="VEF76846.1"/>
    </source>
</evidence>
<dbReference type="EMBL" id="LR134334">
    <property type="protein sequence ID" value="VEF76846.1"/>
    <property type="molecule type" value="Genomic_DNA"/>
</dbReference>
<protein>
    <recommendedName>
        <fullName evidence="4">Secreted protein</fullName>
    </recommendedName>
</protein>